<reference evidence="5" key="1">
    <citation type="submission" date="2019-11" db="EMBL/GenBank/DDBJ databases">
        <authorList>
            <person name="Feng L."/>
        </authorList>
    </citation>
    <scope>NUCLEOTIDE SEQUENCE</scope>
    <source>
        <strain evidence="5">BcaccaeLFYP20</strain>
    </source>
</reference>
<evidence type="ECO:0000313" key="5">
    <source>
        <dbReference type="EMBL" id="VYT42065.1"/>
    </source>
</evidence>
<dbReference type="Gene3D" id="4.10.520.10">
    <property type="entry name" value="IHF-like DNA-binding proteins"/>
    <property type="match status" value="1"/>
</dbReference>
<dbReference type="SMART" id="SM00411">
    <property type="entry name" value="BHL"/>
    <property type="match status" value="1"/>
</dbReference>
<dbReference type="PANTHER" id="PTHR33175">
    <property type="entry name" value="DNA-BINDING PROTEIN HU"/>
    <property type="match status" value="1"/>
</dbReference>
<dbReference type="AlphaFoldDB" id="A0A6N2WHR1"/>
<dbReference type="GO" id="GO:0030527">
    <property type="term" value="F:structural constituent of chromatin"/>
    <property type="evidence" value="ECO:0007669"/>
    <property type="project" value="InterPro"/>
</dbReference>
<dbReference type="GO" id="GO:0030261">
    <property type="term" value="P:chromosome condensation"/>
    <property type="evidence" value="ECO:0007669"/>
    <property type="project" value="UniProtKB-KW"/>
</dbReference>
<name>A0A6N2WHR1_9BACE</name>
<dbReference type="PRINTS" id="PR01727">
    <property type="entry name" value="DNABINDINGHU"/>
</dbReference>
<proteinExistence type="inferred from homology"/>
<keyword evidence="2" id="KW-0226">DNA condensation</keyword>
<dbReference type="FunFam" id="4.10.520.10:FF:000007">
    <property type="entry name" value="Integration host factor subunit beta"/>
    <property type="match status" value="1"/>
</dbReference>
<dbReference type="RefSeq" id="WP_421727568.1">
    <property type="nucleotide sequence ID" value="NZ_CACRTB010000036.1"/>
</dbReference>
<dbReference type="InterPro" id="IPR010992">
    <property type="entry name" value="IHF-like_DNA-bd_dom_sf"/>
</dbReference>
<sequence length="99" mass="11031">MTKADIVNEITKKTGIDKTTVLTTVEAFMDAVKDSLSNDENVYLRGFGSFVVKKRAQKTARNISKNTTIIIPEHNIPAFKPAKTFTISVKNKFNKSINP</sequence>
<accession>A0A6N2WHR1</accession>
<dbReference type="PANTHER" id="PTHR33175:SF3">
    <property type="entry name" value="DNA-BINDING PROTEIN HU-BETA"/>
    <property type="match status" value="1"/>
</dbReference>
<dbReference type="InterPro" id="IPR000119">
    <property type="entry name" value="Hist_DNA-bd"/>
</dbReference>
<comment type="similarity">
    <text evidence="1 4">Belongs to the bacterial histone-like protein family.</text>
</comment>
<evidence type="ECO:0000256" key="1">
    <source>
        <dbReference type="ARBA" id="ARBA00010529"/>
    </source>
</evidence>
<dbReference type="EMBL" id="CACRTB010000036">
    <property type="protein sequence ID" value="VYT42065.1"/>
    <property type="molecule type" value="Genomic_DNA"/>
</dbReference>
<organism evidence="5">
    <name type="scientific">Bacteroides caccae</name>
    <dbReference type="NCBI Taxonomy" id="47678"/>
    <lineage>
        <taxon>Bacteria</taxon>
        <taxon>Pseudomonadati</taxon>
        <taxon>Bacteroidota</taxon>
        <taxon>Bacteroidia</taxon>
        <taxon>Bacteroidales</taxon>
        <taxon>Bacteroidaceae</taxon>
        <taxon>Bacteroides</taxon>
    </lineage>
</organism>
<dbReference type="Pfam" id="PF00216">
    <property type="entry name" value="Bac_DNA_binding"/>
    <property type="match status" value="1"/>
</dbReference>
<evidence type="ECO:0000256" key="4">
    <source>
        <dbReference type="RuleBase" id="RU003939"/>
    </source>
</evidence>
<keyword evidence="3 5" id="KW-0238">DNA-binding</keyword>
<dbReference type="GO" id="GO:0005829">
    <property type="term" value="C:cytosol"/>
    <property type="evidence" value="ECO:0007669"/>
    <property type="project" value="TreeGrafter"/>
</dbReference>
<dbReference type="GO" id="GO:0003677">
    <property type="term" value="F:DNA binding"/>
    <property type="evidence" value="ECO:0007669"/>
    <property type="project" value="UniProtKB-KW"/>
</dbReference>
<evidence type="ECO:0000256" key="2">
    <source>
        <dbReference type="ARBA" id="ARBA00023067"/>
    </source>
</evidence>
<dbReference type="CDD" id="cd13836">
    <property type="entry name" value="IHF_B"/>
    <property type="match status" value="1"/>
</dbReference>
<gene>
    <name evidence="5" type="ORF">BCLFYP20_03969</name>
</gene>
<evidence type="ECO:0000256" key="3">
    <source>
        <dbReference type="ARBA" id="ARBA00023125"/>
    </source>
</evidence>
<protein>
    <submittedName>
        <fullName evidence="5">DNA-binding protein HU</fullName>
    </submittedName>
</protein>
<dbReference type="SUPFAM" id="SSF47729">
    <property type="entry name" value="IHF-like DNA-binding proteins"/>
    <property type="match status" value="1"/>
</dbReference>